<accession>A0A645FXQ1</accession>
<dbReference type="InterPro" id="IPR014039">
    <property type="entry name" value="Transl_elong_EFTs/EF1B_dimer"/>
</dbReference>
<dbReference type="NCBIfam" id="TIGR00116">
    <property type="entry name" value="tsf"/>
    <property type="match status" value="1"/>
</dbReference>
<dbReference type="HAMAP" id="MF_00050">
    <property type="entry name" value="EF_Ts"/>
    <property type="match status" value="1"/>
</dbReference>
<evidence type="ECO:0000256" key="3">
    <source>
        <dbReference type="ARBA" id="ARBA00022917"/>
    </source>
</evidence>
<dbReference type="PANTHER" id="PTHR11741">
    <property type="entry name" value="ELONGATION FACTOR TS"/>
    <property type="match status" value="1"/>
</dbReference>
<protein>
    <submittedName>
        <fullName evidence="5">Elongation factor Ts</fullName>
    </submittedName>
</protein>
<keyword evidence="2 5" id="KW-0251">Elongation factor</keyword>
<dbReference type="GO" id="GO:0003746">
    <property type="term" value="F:translation elongation factor activity"/>
    <property type="evidence" value="ECO:0007669"/>
    <property type="project" value="UniProtKB-KW"/>
</dbReference>
<dbReference type="PANTHER" id="PTHR11741:SF0">
    <property type="entry name" value="ELONGATION FACTOR TS, MITOCHONDRIAL"/>
    <property type="match status" value="1"/>
</dbReference>
<reference evidence="5" key="1">
    <citation type="submission" date="2019-08" db="EMBL/GenBank/DDBJ databases">
        <authorList>
            <person name="Kucharzyk K."/>
            <person name="Murdoch R.W."/>
            <person name="Higgins S."/>
            <person name="Loffler F."/>
        </authorList>
    </citation>
    <scope>NUCLEOTIDE SEQUENCE</scope>
</reference>
<evidence type="ECO:0000313" key="5">
    <source>
        <dbReference type="EMBL" id="MPN18492.1"/>
    </source>
</evidence>
<dbReference type="AlphaFoldDB" id="A0A645FXQ1"/>
<keyword evidence="3" id="KW-0648">Protein biosynthesis</keyword>
<evidence type="ECO:0000256" key="2">
    <source>
        <dbReference type="ARBA" id="ARBA00022768"/>
    </source>
</evidence>
<dbReference type="InterPro" id="IPR001816">
    <property type="entry name" value="Transl_elong_EFTs/EF1B"/>
</dbReference>
<dbReference type="InterPro" id="IPR036402">
    <property type="entry name" value="EF-Ts_dimer_sf"/>
</dbReference>
<organism evidence="5">
    <name type="scientific">bioreactor metagenome</name>
    <dbReference type="NCBI Taxonomy" id="1076179"/>
    <lineage>
        <taxon>unclassified sequences</taxon>
        <taxon>metagenomes</taxon>
        <taxon>ecological metagenomes</taxon>
    </lineage>
</organism>
<dbReference type="Gene3D" id="1.10.286.20">
    <property type="match status" value="1"/>
</dbReference>
<dbReference type="Pfam" id="PF00889">
    <property type="entry name" value="EF_TS"/>
    <property type="match status" value="1"/>
</dbReference>
<name>A0A645FXQ1_9ZZZZ</name>
<evidence type="ECO:0000256" key="1">
    <source>
        <dbReference type="ARBA" id="ARBA00005532"/>
    </source>
</evidence>
<comment type="caution">
    <text evidence="5">The sequence shown here is derived from an EMBL/GenBank/DDBJ whole genome shotgun (WGS) entry which is preliminary data.</text>
</comment>
<evidence type="ECO:0000259" key="4">
    <source>
        <dbReference type="Pfam" id="PF00889"/>
    </source>
</evidence>
<feature type="domain" description="Translation elongation factor EFTs/EF1B dimerisation" evidence="4">
    <location>
        <begin position="7"/>
        <end position="172"/>
    </location>
</feature>
<proteinExistence type="inferred from homology"/>
<comment type="similarity">
    <text evidence="1">Belongs to the EF-Ts family.</text>
</comment>
<dbReference type="FunFam" id="1.10.286.20:FF:000001">
    <property type="entry name" value="Elongation factor Ts"/>
    <property type="match status" value="1"/>
</dbReference>
<dbReference type="Gene3D" id="3.30.479.20">
    <property type="entry name" value="Elongation factor Ts, dimerisation domain"/>
    <property type="match status" value="1"/>
</dbReference>
<dbReference type="SUPFAM" id="SSF54713">
    <property type="entry name" value="Elongation factor Ts (EF-Ts), dimerisation domain"/>
    <property type="match status" value="1"/>
</dbReference>
<sequence length="190" mass="20925">MTKDCDGQPLETYLKDKIYTIGENISIRRFVVMDGHLMSYVHGGGRIGVLVKFDTTDAIAASDKFVEAAKDIAMHIAAMNPLFLTAASVDEETLAKEREIAKTAALNEGKPANIAEKIVEGRIKKYYKEVCLVEQAFVKDAEITVTQYLNGVGKELGGDIKVVAFERFERGEGLAKKEDNFADEVASMIK</sequence>
<gene>
    <name evidence="5" type="primary">tsf_60</name>
    <name evidence="5" type="ORF">SDC9_165852</name>
</gene>
<dbReference type="EMBL" id="VSSQ01065834">
    <property type="protein sequence ID" value="MPN18492.1"/>
    <property type="molecule type" value="Genomic_DNA"/>
</dbReference>